<dbReference type="PROSITE" id="PS51343">
    <property type="entry name" value="PII_GLNB_DOM"/>
    <property type="match status" value="1"/>
</dbReference>
<dbReference type="InterPro" id="IPR015867">
    <property type="entry name" value="N-reg_PII/ATP_PRibTrfase_C"/>
</dbReference>
<organism evidence="2 3">
    <name type="scientific">Thermosulfuriphilus ammonigenes</name>
    <dbReference type="NCBI Taxonomy" id="1936021"/>
    <lineage>
        <taxon>Bacteria</taxon>
        <taxon>Pseudomonadati</taxon>
        <taxon>Thermodesulfobacteriota</taxon>
        <taxon>Thermodesulfobacteria</taxon>
        <taxon>Thermodesulfobacteriales</taxon>
        <taxon>Thermodesulfobacteriaceae</taxon>
        <taxon>Thermosulfuriphilus</taxon>
    </lineage>
</organism>
<dbReference type="Gene3D" id="3.30.70.120">
    <property type="match status" value="1"/>
</dbReference>
<reference evidence="2 3" key="1">
    <citation type="submission" date="2020-02" db="EMBL/GenBank/DDBJ databases">
        <title>Genome analysis of Thermosulfuriphilus ammonigenes ST65T, an anaerobic thermophilic chemolithoautotrophic bacterium isolated from a deep-sea hydrothermal vent.</title>
        <authorList>
            <person name="Slobodkina G."/>
            <person name="Allioux M."/>
            <person name="Merkel A."/>
            <person name="Alain K."/>
            <person name="Jebbar M."/>
            <person name="Slobodkin A."/>
        </authorList>
    </citation>
    <scope>NUCLEOTIDE SEQUENCE [LARGE SCALE GENOMIC DNA]</scope>
    <source>
        <strain evidence="2 3">ST65</strain>
    </source>
</reference>
<dbReference type="EMBL" id="CP048877">
    <property type="protein sequence ID" value="QIJ71263.1"/>
    <property type="molecule type" value="Genomic_DNA"/>
</dbReference>
<dbReference type="PANTHER" id="PTHR30115">
    <property type="entry name" value="NITROGEN REGULATORY PROTEIN P-II"/>
    <property type="match status" value="1"/>
</dbReference>
<sequence>MKEIRAIIRPEKLHDVLEALDKVGHPGVTVTRIEGHGRQAGLVEQFRGREYRVELLPKVKLEIVCQEEEVESLTRTIAEAARTGEIGDGKIFVYDVLDAMRIRSGEKGKEAV</sequence>
<dbReference type="InterPro" id="IPR011322">
    <property type="entry name" value="N-reg_PII-like_a/b"/>
</dbReference>
<dbReference type="SMART" id="SM00938">
    <property type="entry name" value="P-II"/>
    <property type="match status" value="1"/>
</dbReference>
<dbReference type="RefSeq" id="WP_166031485.1">
    <property type="nucleotide sequence ID" value="NZ_CP048877.1"/>
</dbReference>
<dbReference type="KEGG" id="tav:G4V39_02740"/>
<dbReference type="PRINTS" id="PR00340">
    <property type="entry name" value="PIIGLNB"/>
</dbReference>
<dbReference type="PANTHER" id="PTHR30115:SF11">
    <property type="entry name" value="NITROGEN REGULATORY PROTEIN P-II HOMOLOG"/>
    <property type="match status" value="1"/>
</dbReference>
<dbReference type="InterPro" id="IPR002187">
    <property type="entry name" value="N-reg_PII"/>
</dbReference>
<accession>A0A6G7PV09</accession>
<dbReference type="Proteomes" id="UP000502179">
    <property type="component" value="Chromosome"/>
</dbReference>
<gene>
    <name evidence="2" type="ORF">G4V39_02740</name>
</gene>
<protein>
    <submittedName>
        <fullName evidence="2">P-II family nitrogen regulator</fullName>
    </submittedName>
</protein>
<proteinExistence type="inferred from homology"/>
<dbReference type="InterPro" id="IPR017918">
    <property type="entry name" value="N-reg_PII_CS"/>
</dbReference>
<evidence type="ECO:0000313" key="2">
    <source>
        <dbReference type="EMBL" id="QIJ71263.1"/>
    </source>
</evidence>
<evidence type="ECO:0000313" key="3">
    <source>
        <dbReference type="Proteomes" id="UP000502179"/>
    </source>
</evidence>
<dbReference type="SUPFAM" id="SSF54913">
    <property type="entry name" value="GlnB-like"/>
    <property type="match status" value="1"/>
</dbReference>
<evidence type="ECO:0000256" key="1">
    <source>
        <dbReference type="RuleBase" id="RU003936"/>
    </source>
</evidence>
<comment type="similarity">
    <text evidence="1">Belongs to the P(II) protein family.</text>
</comment>
<keyword evidence="3" id="KW-1185">Reference proteome</keyword>
<dbReference type="GO" id="GO:0030234">
    <property type="term" value="F:enzyme regulator activity"/>
    <property type="evidence" value="ECO:0007669"/>
    <property type="project" value="InterPro"/>
</dbReference>
<name>A0A6G7PV09_9BACT</name>
<dbReference type="PROSITE" id="PS00638">
    <property type="entry name" value="PII_GLNB_CTER"/>
    <property type="match status" value="1"/>
</dbReference>
<dbReference type="AlphaFoldDB" id="A0A6G7PV09"/>
<dbReference type="Pfam" id="PF00543">
    <property type="entry name" value="P-II"/>
    <property type="match status" value="1"/>
</dbReference>
<dbReference type="GO" id="GO:0006808">
    <property type="term" value="P:regulation of nitrogen utilization"/>
    <property type="evidence" value="ECO:0007669"/>
    <property type="project" value="InterPro"/>
</dbReference>
<dbReference type="GO" id="GO:0005829">
    <property type="term" value="C:cytosol"/>
    <property type="evidence" value="ECO:0007669"/>
    <property type="project" value="TreeGrafter"/>
</dbReference>
<dbReference type="GO" id="GO:0005524">
    <property type="term" value="F:ATP binding"/>
    <property type="evidence" value="ECO:0007669"/>
    <property type="project" value="TreeGrafter"/>
</dbReference>